<dbReference type="GO" id="GO:0016020">
    <property type="term" value="C:membrane"/>
    <property type="evidence" value="ECO:0007669"/>
    <property type="project" value="UniProtKB-SubCell"/>
</dbReference>
<evidence type="ECO:0000256" key="2">
    <source>
        <dbReference type="ARBA" id="ARBA00022692"/>
    </source>
</evidence>
<dbReference type="Gene3D" id="1.20.58.390">
    <property type="entry name" value="Neurotransmitter-gated ion-channel transmembrane domain"/>
    <property type="match status" value="1"/>
</dbReference>
<evidence type="ECO:0000256" key="5">
    <source>
        <dbReference type="RuleBase" id="RU000687"/>
    </source>
</evidence>
<dbReference type="Pfam" id="PF02932">
    <property type="entry name" value="Neur_chan_memb"/>
    <property type="match status" value="1"/>
</dbReference>
<dbReference type="PRINTS" id="PR00252">
    <property type="entry name" value="NRIONCHANNEL"/>
</dbReference>
<dbReference type="Proteomes" id="UP000245119">
    <property type="component" value="Linkage Group LG1"/>
</dbReference>
<dbReference type="OrthoDB" id="6135924at2759"/>
<dbReference type="InterPro" id="IPR036734">
    <property type="entry name" value="Neur_chan_lig-bd_sf"/>
</dbReference>
<evidence type="ECO:0008006" key="10">
    <source>
        <dbReference type="Google" id="ProtNLM"/>
    </source>
</evidence>
<dbReference type="InterPro" id="IPR006201">
    <property type="entry name" value="Neur_channel"/>
</dbReference>
<dbReference type="Gene3D" id="2.70.170.10">
    <property type="entry name" value="Neurotransmitter-gated ion-channel ligand-binding domain"/>
    <property type="match status" value="1"/>
</dbReference>
<keyword evidence="4 5" id="KW-0472">Membrane</keyword>
<evidence type="ECO:0000256" key="4">
    <source>
        <dbReference type="ARBA" id="ARBA00023136"/>
    </source>
</evidence>
<accession>A0A2T7PX76</accession>
<evidence type="ECO:0000256" key="3">
    <source>
        <dbReference type="ARBA" id="ARBA00022989"/>
    </source>
</evidence>
<keyword evidence="2 5" id="KW-0812">Transmembrane</keyword>
<dbReference type="InterPro" id="IPR038050">
    <property type="entry name" value="Neuro_actylchol_rec"/>
</dbReference>
<feature type="domain" description="Neurotransmitter-gated ion-channel transmembrane" evidence="7">
    <location>
        <begin position="156"/>
        <end position="273"/>
    </location>
</feature>
<dbReference type="EMBL" id="PZQS01000001">
    <property type="protein sequence ID" value="PVD37987.1"/>
    <property type="molecule type" value="Genomic_DNA"/>
</dbReference>
<reference evidence="8 9" key="1">
    <citation type="submission" date="2018-04" db="EMBL/GenBank/DDBJ databases">
        <title>The genome of golden apple snail Pomacea canaliculata provides insight into stress tolerance and invasive adaptation.</title>
        <authorList>
            <person name="Liu C."/>
            <person name="Liu B."/>
            <person name="Ren Y."/>
            <person name="Zhang Y."/>
            <person name="Wang H."/>
            <person name="Li S."/>
            <person name="Jiang F."/>
            <person name="Yin L."/>
            <person name="Zhang G."/>
            <person name="Qian W."/>
            <person name="Fan W."/>
        </authorList>
    </citation>
    <scope>NUCLEOTIDE SEQUENCE [LARGE SCALE GENOMIC DNA]</scope>
    <source>
        <strain evidence="8">SZHN2017</strain>
        <tissue evidence="8">Muscle</tissue>
    </source>
</reference>
<comment type="similarity">
    <text evidence="5">Belongs to the ligand-gated ion channel (TC 1.A.9) family.</text>
</comment>
<dbReference type="PANTHER" id="PTHR18945">
    <property type="entry name" value="NEUROTRANSMITTER GATED ION CHANNEL"/>
    <property type="match status" value="1"/>
</dbReference>
<dbReference type="PROSITE" id="PS00236">
    <property type="entry name" value="NEUROTR_ION_CHANNEL"/>
    <property type="match status" value="1"/>
</dbReference>
<evidence type="ECO:0000259" key="7">
    <source>
        <dbReference type="Pfam" id="PF02932"/>
    </source>
</evidence>
<dbReference type="STRING" id="400727.A0A2T7PX76"/>
<dbReference type="GO" id="GO:0005230">
    <property type="term" value="F:extracellular ligand-gated monoatomic ion channel activity"/>
    <property type="evidence" value="ECO:0007669"/>
    <property type="project" value="InterPro"/>
</dbReference>
<dbReference type="InterPro" id="IPR018000">
    <property type="entry name" value="Neurotransmitter_ion_chnl_CS"/>
</dbReference>
<dbReference type="CDD" id="cd18989">
    <property type="entry name" value="LGIC_ECD_cation"/>
    <property type="match status" value="1"/>
</dbReference>
<dbReference type="Pfam" id="PF02931">
    <property type="entry name" value="Neur_chan_LBD"/>
    <property type="match status" value="1"/>
</dbReference>
<dbReference type="InterPro" id="IPR036719">
    <property type="entry name" value="Neuro-gated_channel_TM_sf"/>
</dbReference>
<protein>
    <recommendedName>
        <fullName evidence="10">Neurotransmitter-gated ion-channel ligand-binding domain-containing protein</fullName>
    </recommendedName>
</protein>
<feature type="transmembrane region" description="Helical" evidence="5">
    <location>
        <begin position="180"/>
        <end position="199"/>
    </location>
</feature>
<dbReference type="GO" id="GO:0004888">
    <property type="term" value="F:transmembrane signaling receptor activity"/>
    <property type="evidence" value="ECO:0007669"/>
    <property type="project" value="InterPro"/>
</dbReference>
<keyword evidence="9" id="KW-1185">Reference proteome</keyword>
<name>A0A2T7PX76_POMCA</name>
<proteinExistence type="inferred from homology"/>
<feature type="transmembrane region" description="Helical" evidence="5">
    <location>
        <begin position="211"/>
        <end position="232"/>
    </location>
</feature>
<dbReference type="CDD" id="cd19051">
    <property type="entry name" value="LGIC_TM_cation"/>
    <property type="match status" value="1"/>
</dbReference>
<dbReference type="InterPro" id="IPR006202">
    <property type="entry name" value="Neur_chan_lig-bd"/>
</dbReference>
<keyword evidence="5" id="KW-0406">Ion transport</keyword>
<feature type="transmembrane region" description="Helical" evidence="5">
    <location>
        <begin position="319"/>
        <end position="340"/>
    </location>
</feature>
<dbReference type="SUPFAM" id="SSF63712">
    <property type="entry name" value="Nicotinic receptor ligand binding domain-like"/>
    <property type="match status" value="1"/>
</dbReference>
<dbReference type="AlphaFoldDB" id="A0A2T7PX76"/>
<keyword evidence="3 5" id="KW-1133">Transmembrane helix</keyword>
<comment type="subcellular location">
    <subcellularLocation>
        <location evidence="1">Membrane</location>
        <topology evidence="1">Multi-pass membrane protein</topology>
    </subcellularLocation>
</comment>
<comment type="caution">
    <text evidence="8">The sequence shown here is derived from an EMBL/GenBank/DDBJ whole genome shotgun (WGS) entry which is preliminary data.</text>
</comment>
<keyword evidence="5" id="KW-0407">Ion channel</keyword>
<keyword evidence="5" id="KW-0813">Transport</keyword>
<evidence type="ECO:0000259" key="6">
    <source>
        <dbReference type="Pfam" id="PF02931"/>
    </source>
</evidence>
<evidence type="ECO:0000313" key="8">
    <source>
        <dbReference type="EMBL" id="PVD37987.1"/>
    </source>
</evidence>
<evidence type="ECO:0000256" key="1">
    <source>
        <dbReference type="ARBA" id="ARBA00004141"/>
    </source>
</evidence>
<dbReference type="InterPro" id="IPR006029">
    <property type="entry name" value="Neurotrans-gated_channel_TM"/>
</dbReference>
<feature type="transmembrane region" description="Helical" evidence="5">
    <location>
        <begin position="150"/>
        <end position="174"/>
    </location>
</feature>
<dbReference type="SUPFAM" id="SSF90112">
    <property type="entry name" value="Neurotransmitter-gated ion-channel transmembrane pore"/>
    <property type="match status" value="1"/>
</dbReference>
<sequence length="341" mass="38149">MDDRLNWKNTTWSGIPVMQVLPEKVWTPSLVVDNSVNDLSAINEDTIPIRVRSDGQVTWNPPGIIVTSCDMVLSYFPFDTQQCLLSVTSAGYTIQELNLAVQNGGVSLEYFSENGEWDLLSTSYGRTEYEEDDYSYAKVSLYFNLERRPVYYGLNTILPVIVNSLLIPLVFLMPNESGEKIGFCLTSLLAYVVILTLVTQDLPTSAKTTSLLGIYIATVMVMAGVSVFLAIYSLHLYHLADEQQVPDWVARLTRVARSFSFLCRKKQQVHPTKLPAGHVPMSAIGDREKVISNELDNLSELSQVEVITWITVATTYDSFFFYLYSAAIVSISLGFTLVLIS</sequence>
<gene>
    <name evidence="8" type="ORF">C0Q70_00589</name>
</gene>
<organism evidence="8 9">
    <name type="scientific">Pomacea canaliculata</name>
    <name type="common">Golden apple snail</name>
    <dbReference type="NCBI Taxonomy" id="400727"/>
    <lineage>
        <taxon>Eukaryota</taxon>
        <taxon>Metazoa</taxon>
        <taxon>Spiralia</taxon>
        <taxon>Lophotrochozoa</taxon>
        <taxon>Mollusca</taxon>
        <taxon>Gastropoda</taxon>
        <taxon>Caenogastropoda</taxon>
        <taxon>Architaenioglossa</taxon>
        <taxon>Ampullarioidea</taxon>
        <taxon>Ampullariidae</taxon>
        <taxon>Pomacea</taxon>
    </lineage>
</organism>
<evidence type="ECO:0000313" key="9">
    <source>
        <dbReference type="Proteomes" id="UP000245119"/>
    </source>
</evidence>
<feature type="domain" description="Neurotransmitter-gated ion-channel ligand-binding" evidence="6">
    <location>
        <begin position="2"/>
        <end position="149"/>
    </location>
</feature>